<name>A0A7S8IT31_9SPHN</name>
<keyword evidence="2" id="KW-0808">Transferase</keyword>
<dbReference type="Pfam" id="PF02798">
    <property type="entry name" value="GST_N"/>
    <property type="match status" value="1"/>
</dbReference>
<dbReference type="PANTHER" id="PTHR44051:SF8">
    <property type="entry name" value="GLUTATHIONE S-TRANSFERASE GSTA"/>
    <property type="match status" value="1"/>
</dbReference>
<dbReference type="SUPFAM" id="SSF52833">
    <property type="entry name" value="Thioredoxin-like"/>
    <property type="match status" value="1"/>
</dbReference>
<dbReference type="InterPro" id="IPR004046">
    <property type="entry name" value="GST_C"/>
</dbReference>
<evidence type="ECO:0000259" key="1">
    <source>
        <dbReference type="PROSITE" id="PS50405"/>
    </source>
</evidence>
<dbReference type="Gene3D" id="1.20.1050.10">
    <property type="match status" value="1"/>
</dbReference>
<dbReference type="InterPro" id="IPR010987">
    <property type="entry name" value="Glutathione-S-Trfase_C-like"/>
</dbReference>
<organism evidence="2 3">
    <name type="scientific">Qipengyuania soli</name>
    <dbReference type="NCBI Taxonomy" id="2782568"/>
    <lineage>
        <taxon>Bacteria</taxon>
        <taxon>Pseudomonadati</taxon>
        <taxon>Pseudomonadota</taxon>
        <taxon>Alphaproteobacteria</taxon>
        <taxon>Sphingomonadales</taxon>
        <taxon>Erythrobacteraceae</taxon>
        <taxon>Qipengyuania</taxon>
    </lineage>
</organism>
<reference evidence="2 3" key="1">
    <citation type="submission" date="2020-11" db="EMBL/GenBank/DDBJ databases">
        <title>The genome sequence of Erythrobacter sp. 6D36.</title>
        <authorList>
            <person name="Liu Y."/>
        </authorList>
    </citation>
    <scope>NUCLEOTIDE SEQUENCE [LARGE SCALE GENOMIC DNA]</scope>
    <source>
        <strain evidence="2 3">6D36</strain>
    </source>
</reference>
<dbReference type="EMBL" id="CP064654">
    <property type="protein sequence ID" value="QPC99573.1"/>
    <property type="molecule type" value="Genomic_DNA"/>
</dbReference>
<dbReference type="InterPro" id="IPR036249">
    <property type="entry name" value="Thioredoxin-like_sf"/>
</dbReference>
<dbReference type="CDD" id="cd03207">
    <property type="entry name" value="GST_C_8"/>
    <property type="match status" value="1"/>
</dbReference>
<dbReference type="GO" id="GO:0016740">
    <property type="term" value="F:transferase activity"/>
    <property type="evidence" value="ECO:0007669"/>
    <property type="project" value="UniProtKB-KW"/>
</dbReference>
<dbReference type="Proteomes" id="UP000594459">
    <property type="component" value="Chromosome"/>
</dbReference>
<evidence type="ECO:0000313" key="3">
    <source>
        <dbReference type="Proteomes" id="UP000594459"/>
    </source>
</evidence>
<dbReference type="Gene3D" id="3.40.30.10">
    <property type="entry name" value="Glutaredoxin"/>
    <property type="match status" value="1"/>
</dbReference>
<gene>
    <name evidence="2" type="ORF">IRL76_03110</name>
</gene>
<keyword evidence="3" id="KW-1185">Reference proteome</keyword>
<dbReference type="KEGG" id="qso:IRL76_03110"/>
<dbReference type="InterPro" id="IPR036282">
    <property type="entry name" value="Glutathione-S-Trfase_C_sf"/>
</dbReference>
<feature type="domain" description="GST C-terminal" evidence="1">
    <location>
        <begin position="96"/>
        <end position="221"/>
    </location>
</feature>
<accession>A0A7S8IT31</accession>
<sequence length="224" mass="24990">MSMIDPGAQVEISGYRWVPPFAQGFVRDLRPRWACEEAGVSYRERLANVADKPDWLVEGQPWSQIPIIRDGEITFFESGASLLHLAQKSEILLPADPQRQATAISWLFAAFNTVEPPIFEHGNISFFAKDEEWAKLRRPSLEEFLGRRLAPLEARLSASEWLDGQFTVADIAMVTTLRSLGGSRVLAAHPAVEAYVARGEARPAFKQAMADQLAAFARHPDNTD</sequence>
<dbReference type="RefSeq" id="WP_200983058.1">
    <property type="nucleotide sequence ID" value="NZ_CP064654.1"/>
</dbReference>
<dbReference type="AlphaFoldDB" id="A0A7S8IT31"/>
<dbReference type="PANTHER" id="PTHR44051">
    <property type="entry name" value="GLUTATHIONE S-TRANSFERASE-RELATED"/>
    <property type="match status" value="1"/>
</dbReference>
<dbReference type="InterPro" id="IPR004045">
    <property type="entry name" value="Glutathione_S-Trfase_N"/>
</dbReference>
<dbReference type="InterPro" id="IPR040079">
    <property type="entry name" value="Glutathione_S-Trfase"/>
</dbReference>
<dbReference type="SUPFAM" id="SSF47616">
    <property type="entry name" value="GST C-terminal domain-like"/>
    <property type="match status" value="1"/>
</dbReference>
<dbReference type="PROSITE" id="PS50405">
    <property type="entry name" value="GST_CTER"/>
    <property type="match status" value="1"/>
</dbReference>
<proteinExistence type="predicted"/>
<dbReference type="SFLD" id="SFLDG00358">
    <property type="entry name" value="Main_(cytGST)"/>
    <property type="match status" value="1"/>
</dbReference>
<dbReference type="SFLD" id="SFLDS00019">
    <property type="entry name" value="Glutathione_Transferase_(cytos"/>
    <property type="match status" value="1"/>
</dbReference>
<dbReference type="Pfam" id="PF14497">
    <property type="entry name" value="GST_C_3"/>
    <property type="match status" value="1"/>
</dbReference>
<evidence type="ECO:0000313" key="2">
    <source>
        <dbReference type="EMBL" id="QPC99573.1"/>
    </source>
</evidence>
<protein>
    <submittedName>
        <fullName evidence="2">Glutathione S-transferase family protein</fullName>
    </submittedName>
</protein>